<name>A0A1M5NBI2_9GAMM</name>
<dbReference type="CDD" id="cd08168">
    <property type="entry name" value="Cytochrom_C3"/>
    <property type="match status" value="1"/>
</dbReference>
<accession>A0A1M5NBI2</accession>
<dbReference type="Proteomes" id="UP000184268">
    <property type="component" value="Unassembled WGS sequence"/>
</dbReference>
<dbReference type="InterPro" id="IPR051829">
    <property type="entry name" value="Multiheme_Cytochr_ET"/>
</dbReference>
<dbReference type="SUPFAM" id="SSF48452">
    <property type="entry name" value="TPR-like"/>
    <property type="match status" value="1"/>
</dbReference>
<dbReference type="PANTHER" id="PTHR35038">
    <property type="entry name" value="DISSIMILATORY SULFITE REDUCTASE SIRA"/>
    <property type="match status" value="1"/>
</dbReference>
<dbReference type="OrthoDB" id="9814800at2"/>
<proteinExistence type="predicted"/>
<reference evidence="5 6" key="1">
    <citation type="submission" date="2016-11" db="EMBL/GenBank/DDBJ databases">
        <authorList>
            <person name="Jaros S."/>
            <person name="Januszkiewicz K."/>
            <person name="Wedrychowicz H."/>
        </authorList>
    </citation>
    <scope>NUCLEOTIDE SEQUENCE [LARGE SCALE GENOMIC DNA]</scope>
    <source>
        <strain evidence="5 6">DSM 16917</strain>
    </source>
</reference>
<dbReference type="InterPro" id="IPR036280">
    <property type="entry name" value="Multihaem_cyt_sf"/>
</dbReference>
<keyword evidence="6" id="KW-1185">Reference proteome</keyword>
<dbReference type="InterPro" id="IPR011990">
    <property type="entry name" value="TPR-like_helical_dom_sf"/>
</dbReference>
<dbReference type="EMBL" id="FQXG01000001">
    <property type="protein sequence ID" value="SHG86835.1"/>
    <property type="molecule type" value="Genomic_DNA"/>
</dbReference>
<dbReference type="Gene3D" id="1.10.1130.10">
    <property type="entry name" value="Flavocytochrome C3, Chain A"/>
    <property type="match status" value="2"/>
</dbReference>
<feature type="domain" description="Cytochrome c-552/4" evidence="4">
    <location>
        <begin position="29"/>
        <end position="54"/>
    </location>
</feature>
<evidence type="ECO:0000259" key="4">
    <source>
        <dbReference type="Pfam" id="PF13435"/>
    </source>
</evidence>
<dbReference type="SUPFAM" id="SSF48695">
    <property type="entry name" value="Multiheme cytochromes"/>
    <property type="match status" value="1"/>
</dbReference>
<feature type="domain" description="Cytochrome c-552/4" evidence="4">
    <location>
        <begin position="160"/>
        <end position="199"/>
    </location>
</feature>
<feature type="chain" id="PRO_5012567563" evidence="3">
    <location>
        <begin position="26"/>
        <end position="740"/>
    </location>
</feature>
<dbReference type="InterPro" id="IPR019734">
    <property type="entry name" value="TPR_rpt"/>
</dbReference>
<keyword evidence="2" id="KW-0802">TPR repeat</keyword>
<dbReference type="Gene3D" id="1.25.40.10">
    <property type="entry name" value="Tetratricopeptide repeat domain"/>
    <property type="match status" value="1"/>
</dbReference>
<feature type="signal peptide" evidence="3">
    <location>
        <begin position="1"/>
        <end position="25"/>
    </location>
</feature>
<dbReference type="PANTHER" id="PTHR35038:SF8">
    <property type="entry name" value="C-TYPE POLYHEME CYTOCHROME OMCC"/>
    <property type="match status" value="1"/>
</dbReference>
<dbReference type="RefSeq" id="WP_082766530.1">
    <property type="nucleotide sequence ID" value="NZ_FQXG01000001.1"/>
</dbReference>
<evidence type="ECO:0000256" key="3">
    <source>
        <dbReference type="SAM" id="SignalP"/>
    </source>
</evidence>
<evidence type="ECO:0000313" key="6">
    <source>
        <dbReference type="Proteomes" id="UP000184268"/>
    </source>
</evidence>
<keyword evidence="1 3" id="KW-0732">Signal</keyword>
<evidence type="ECO:0000256" key="2">
    <source>
        <dbReference type="PROSITE-ProRule" id="PRU00339"/>
    </source>
</evidence>
<dbReference type="PROSITE" id="PS50005">
    <property type="entry name" value="TPR"/>
    <property type="match status" value="1"/>
</dbReference>
<protein>
    <submittedName>
        <fullName evidence="5">Doubled CXXCH domain-containing protein</fullName>
    </submittedName>
</protein>
<dbReference type="AlphaFoldDB" id="A0A1M5NBI2"/>
<dbReference type="InterPro" id="IPR023155">
    <property type="entry name" value="Cyt_c-552/4"/>
</dbReference>
<sequence>MRKGAGGWIGLLWCLMALLARPSMANERCQDCHRAQWQAWQDSHHQQAMMEANSASVLGQFDGQTLDQQGFAARLYQQQDQYFALLSDGRGQSQVYRILYTFGVYPLQQYLVALPGGRLQLIPFAWDARPSEQGGQRWFLLHPEQGPADPFYWTNPGQNWNSTCADCHVTGFTKGYDPGKHSFDSQYQALGVTCEACHGDTSEHQRWARQDSESRQAGDAKLARNLAKPVSHWQWQQGRATASAINPSDQVLVCAQCHSRRRQVADVSTAEYDFHRAYRLNRISPALYYADGQVRDENYVVGSFMLSRMHQQGVVCSHCHQPHSTELKLPEPQLCLQCHQQGDYDSPAHHHHPAGSAGAQCTGCHMPKTTYMQVDDRRDHSLQIPNPVQAAQLGTPDPCTRCHIEQTPQWAASQSKRWWPSLAPSPYAELFDQARRQRPEAGDPLALFAQDANHPVMQRAAVLSRLAAYPGVNSAFAIKRAMQTGEPLLVDAAIEASSGFHAEDRWRLLAPVLAAGNDRQQAAAAQSLLPVFAQLTAQQQRTLAPALNRLETELSYQLDRGAGMTLMGDLVQAKGDMDQAQSWYQRAIEREPGFEVSYLHLAELQRAQGSEAKALNTLTQGRKAQPKGASLAHAHGLALIRAGQGSAALSALRDAVALAPQSGRYRYVYGLALEPESPKLAYRSLQEGFVVTGQPRLLYSACEIALRNRLSEAKVCLFHLTEQIGTEPVAELQARYPFSG</sequence>
<dbReference type="Pfam" id="PF13435">
    <property type="entry name" value="Cytochrome_C554"/>
    <property type="match status" value="2"/>
</dbReference>
<organism evidence="5 6">
    <name type="scientific">Ferrimonas marina</name>
    <dbReference type="NCBI Taxonomy" id="299255"/>
    <lineage>
        <taxon>Bacteria</taxon>
        <taxon>Pseudomonadati</taxon>
        <taxon>Pseudomonadota</taxon>
        <taxon>Gammaproteobacteria</taxon>
        <taxon>Alteromonadales</taxon>
        <taxon>Ferrimonadaceae</taxon>
        <taxon>Ferrimonas</taxon>
    </lineage>
</organism>
<evidence type="ECO:0000256" key="1">
    <source>
        <dbReference type="ARBA" id="ARBA00022729"/>
    </source>
</evidence>
<gene>
    <name evidence="5" type="ORF">SAMN02745129_0974</name>
</gene>
<dbReference type="STRING" id="299255.SAMN02745129_0974"/>
<evidence type="ECO:0000313" key="5">
    <source>
        <dbReference type="EMBL" id="SHG86835.1"/>
    </source>
</evidence>
<feature type="repeat" description="TPR" evidence="2">
    <location>
        <begin position="561"/>
        <end position="594"/>
    </location>
</feature>